<dbReference type="PANTHER" id="PTHR22946:SF9">
    <property type="entry name" value="POLYKETIDE TRANSFERASE AF380"/>
    <property type="match status" value="1"/>
</dbReference>
<name>A0A9D1CHP8_9FIRM</name>
<evidence type="ECO:0000256" key="2">
    <source>
        <dbReference type="SAM" id="Phobius"/>
    </source>
</evidence>
<keyword evidence="2" id="KW-0812">Transmembrane</keyword>
<protein>
    <submittedName>
        <fullName evidence="4">Alpha/beta fold hydrolase</fullName>
    </submittedName>
</protein>
<dbReference type="Pfam" id="PF12146">
    <property type="entry name" value="Hydrolase_4"/>
    <property type="match status" value="1"/>
</dbReference>
<reference evidence="4" key="1">
    <citation type="submission" date="2020-10" db="EMBL/GenBank/DDBJ databases">
        <authorList>
            <person name="Gilroy R."/>
        </authorList>
    </citation>
    <scope>NUCLEOTIDE SEQUENCE</scope>
    <source>
        <strain evidence="4">ChiGjej2B2-12916</strain>
    </source>
</reference>
<proteinExistence type="predicted"/>
<gene>
    <name evidence="4" type="ORF">IAD31_04440</name>
</gene>
<organism evidence="4 5">
    <name type="scientific">Candidatus Enterenecus faecium</name>
    <dbReference type="NCBI Taxonomy" id="2840780"/>
    <lineage>
        <taxon>Bacteria</taxon>
        <taxon>Bacillati</taxon>
        <taxon>Bacillota</taxon>
        <taxon>Clostridia</taxon>
        <taxon>Eubacteriales</taxon>
        <taxon>Candidatus Enterenecus</taxon>
    </lineage>
</organism>
<dbReference type="EMBL" id="DVFO01000044">
    <property type="protein sequence ID" value="HIQ60829.1"/>
    <property type="molecule type" value="Genomic_DNA"/>
</dbReference>
<keyword evidence="1 4" id="KW-0378">Hydrolase</keyword>
<comment type="caution">
    <text evidence="4">The sequence shown here is derived from an EMBL/GenBank/DDBJ whole genome shotgun (WGS) entry which is preliminary data.</text>
</comment>
<dbReference type="SUPFAM" id="SSF53474">
    <property type="entry name" value="alpha/beta-Hydrolases"/>
    <property type="match status" value="1"/>
</dbReference>
<dbReference type="Proteomes" id="UP000886879">
    <property type="component" value="Unassembled WGS sequence"/>
</dbReference>
<feature type="transmembrane region" description="Helical" evidence="2">
    <location>
        <begin position="9"/>
        <end position="33"/>
    </location>
</feature>
<dbReference type="AlphaFoldDB" id="A0A9D1CHP8"/>
<dbReference type="InterPro" id="IPR029058">
    <property type="entry name" value="AB_hydrolase_fold"/>
</dbReference>
<evidence type="ECO:0000313" key="4">
    <source>
        <dbReference type="EMBL" id="HIQ60829.1"/>
    </source>
</evidence>
<dbReference type="InterPro" id="IPR050261">
    <property type="entry name" value="FrsA_esterase"/>
</dbReference>
<reference evidence="4" key="2">
    <citation type="journal article" date="2021" name="PeerJ">
        <title>Extensive microbial diversity within the chicken gut microbiome revealed by metagenomics and culture.</title>
        <authorList>
            <person name="Gilroy R."/>
            <person name="Ravi A."/>
            <person name="Getino M."/>
            <person name="Pursley I."/>
            <person name="Horton D.L."/>
            <person name="Alikhan N.F."/>
            <person name="Baker D."/>
            <person name="Gharbi K."/>
            <person name="Hall N."/>
            <person name="Watson M."/>
            <person name="Adriaenssens E.M."/>
            <person name="Foster-Nyarko E."/>
            <person name="Jarju S."/>
            <person name="Secka A."/>
            <person name="Antonio M."/>
            <person name="Oren A."/>
            <person name="Chaudhuri R.R."/>
            <person name="La Ragione R."/>
            <person name="Hildebrand F."/>
            <person name="Pallen M.J."/>
        </authorList>
    </citation>
    <scope>NUCLEOTIDE SEQUENCE</scope>
    <source>
        <strain evidence="4">ChiGjej2B2-12916</strain>
    </source>
</reference>
<keyword evidence="2" id="KW-0472">Membrane</keyword>
<accession>A0A9D1CHP8</accession>
<dbReference type="Gene3D" id="3.40.50.1820">
    <property type="entry name" value="alpha/beta hydrolase"/>
    <property type="match status" value="1"/>
</dbReference>
<dbReference type="GO" id="GO:0052689">
    <property type="term" value="F:carboxylic ester hydrolase activity"/>
    <property type="evidence" value="ECO:0007669"/>
    <property type="project" value="UniProtKB-ARBA"/>
</dbReference>
<evidence type="ECO:0000256" key="1">
    <source>
        <dbReference type="ARBA" id="ARBA00022801"/>
    </source>
</evidence>
<dbReference type="InterPro" id="IPR022742">
    <property type="entry name" value="Hydrolase_4"/>
</dbReference>
<feature type="domain" description="Serine aminopeptidase S33" evidence="3">
    <location>
        <begin position="85"/>
        <end position="226"/>
    </location>
</feature>
<dbReference type="PANTHER" id="PTHR22946">
    <property type="entry name" value="DIENELACTONE HYDROLASE DOMAIN-CONTAINING PROTEIN-RELATED"/>
    <property type="match status" value="1"/>
</dbReference>
<sequence length="352" mass="40207">MKIKLKKRAIWVMCVVVVLLLTVIPFSISTVLYETTFGRYETEEPYIRDISEFDGLEVEQVSFQSKEGNQLAGYLYTHQGSQSYEGIIVLAHGLGGGGQNSYMNVAHYFTSNGFWVFAYDATGNDNSQGKSVRGIPQGVEDLEQAIAYVKTDARLKEYPICLFGHSWGGYSVANVLSFCADIKAVVSCSGFNRSSDLIEAQGREMVGGLINILLPYIRLYEKFKFGEYADTTAIEGFEQSDAAVYIVHSQNDTTVLPEYGYEVYQQKYANNPRFQFRLFEDSGHDFVYYSDEAREYVAQFNEAFSEYFKSHELTKESRVEYYRENMNKQQAFELNEELFADFLEFYRSSIAS</sequence>
<evidence type="ECO:0000313" key="5">
    <source>
        <dbReference type="Proteomes" id="UP000886879"/>
    </source>
</evidence>
<evidence type="ECO:0000259" key="3">
    <source>
        <dbReference type="Pfam" id="PF12146"/>
    </source>
</evidence>
<keyword evidence="2" id="KW-1133">Transmembrane helix</keyword>